<dbReference type="Proteomes" id="UP000553059">
    <property type="component" value="Unassembled WGS sequence"/>
</dbReference>
<evidence type="ECO:0000313" key="2">
    <source>
        <dbReference type="EMBL" id="HHY27126.1"/>
    </source>
</evidence>
<dbReference type="AlphaFoldDB" id="A0A7C6Z4X4"/>
<gene>
    <name evidence="2" type="ORF">GX523_10375</name>
</gene>
<evidence type="ECO:0000313" key="3">
    <source>
        <dbReference type="Proteomes" id="UP000553059"/>
    </source>
</evidence>
<dbReference type="InterPro" id="IPR053143">
    <property type="entry name" value="Arylsulfate_ST"/>
</dbReference>
<dbReference type="InterPro" id="IPR011047">
    <property type="entry name" value="Quinoprotein_ADH-like_sf"/>
</dbReference>
<feature type="domain" description="Arylsulfotransferase N-terminal" evidence="1">
    <location>
        <begin position="39"/>
        <end position="118"/>
    </location>
</feature>
<dbReference type="Pfam" id="PF17425">
    <property type="entry name" value="Arylsulfotran_N"/>
    <property type="match status" value="1"/>
</dbReference>
<dbReference type="Pfam" id="PF05935">
    <property type="entry name" value="Arylsulfotrans"/>
    <property type="match status" value="1"/>
</dbReference>
<name>A0A7C6Z4X4_9FIRM</name>
<dbReference type="InterPro" id="IPR010262">
    <property type="entry name" value="Arylsulfotransferase_bact"/>
</dbReference>
<dbReference type="GO" id="GO:0004062">
    <property type="term" value="F:aryl sulfotransferase activity"/>
    <property type="evidence" value="ECO:0007669"/>
    <property type="project" value="InterPro"/>
</dbReference>
<dbReference type="EMBL" id="DUTF01000234">
    <property type="protein sequence ID" value="HHY27126.1"/>
    <property type="molecule type" value="Genomic_DNA"/>
</dbReference>
<dbReference type="PANTHER" id="PTHR35340">
    <property type="entry name" value="PQQ ENZYME REPEAT PROTEIN-RELATED"/>
    <property type="match status" value="1"/>
</dbReference>
<protein>
    <submittedName>
        <fullName evidence="2">Aryl-sulfate sulfotransferase</fullName>
    </submittedName>
</protein>
<dbReference type="InterPro" id="IPR038477">
    <property type="entry name" value="ASST_N_sf"/>
</dbReference>
<reference evidence="2 3" key="1">
    <citation type="journal article" date="2020" name="Biotechnol. Biofuels">
        <title>New insights from the biogas microbiome by comprehensive genome-resolved metagenomics of nearly 1600 species originating from multiple anaerobic digesters.</title>
        <authorList>
            <person name="Campanaro S."/>
            <person name="Treu L."/>
            <person name="Rodriguez-R L.M."/>
            <person name="Kovalovszki A."/>
            <person name="Ziels R.M."/>
            <person name="Maus I."/>
            <person name="Zhu X."/>
            <person name="Kougias P.G."/>
            <person name="Basile A."/>
            <person name="Luo G."/>
            <person name="Schluter A."/>
            <person name="Konstantinidis K.T."/>
            <person name="Angelidaki I."/>
        </authorList>
    </citation>
    <scope>NUCLEOTIDE SEQUENCE [LARGE SCALE GENOMIC DNA]</scope>
    <source>
        <strain evidence="2">AS05jafATM_4</strain>
    </source>
</reference>
<dbReference type="InterPro" id="IPR035391">
    <property type="entry name" value="Arylsulfotran_N"/>
</dbReference>
<dbReference type="SUPFAM" id="SSF50998">
    <property type="entry name" value="Quinoprotein alcohol dehydrogenase-like"/>
    <property type="match status" value="1"/>
</dbReference>
<dbReference type="PANTHER" id="PTHR35340:SF10">
    <property type="entry name" value="CYTOPLASMIC PROTEIN"/>
    <property type="match status" value="1"/>
</dbReference>
<comment type="caution">
    <text evidence="2">The sequence shown here is derived from an EMBL/GenBank/DDBJ whole genome shotgun (WGS) entry which is preliminary data.</text>
</comment>
<accession>A0A7C6Z4X4</accession>
<dbReference type="Gene3D" id="2.60.40.3100">
    <property type="entry name" value="Arylsulphate sulphotransferase monomer, N-terminal domain"/>
    <property type="match status" value="1"/>
</dbReference>
<keyword evidence="2" id="KW-0808">Transferase</keyword>
<sequence>MEDSIKYTFVPHIITRQKELEQAFLSEFEAGIYTLNNPLVKLNPYEICPLTAMVLFKTPAATEVTIVVKGKAHPGDIRHTFPANKTHILPIYGLYAGYDNTVEIILANGKRNAITIKTEPLHPEVVPATSIKTKPKYFRDNLMFLTSATSRTMAVGIDYAGEVRWHTTIALSFDMKRMPNGHILVGTERLVKMPYFTSGLYEMAFSGKIFKEYRIPSGYHHDQFMMEDGNILVLTFDAHSQTVEDMCALVDPKTGNIIKTWDYKTVLPQDVAGSGSQDPHDWFHNNAVWYDKKTNSLTLSGRHQDAVINIDFESGKLNWIIGDPEGWPQDMVDKYFFTPVGGDFEWQYEQHACIILPDGDVILLDNGHFRSKNKVNYLPNKENYTRGVRYKIDTEKMTIEQVWQYGKERGAEFFSPYICNVEYYDEGHYMVHSGGIGYENGETCEGMAVIKSTQPEFKDRKFEFNSITCELIDDELVYEMEIVGNYYRAEKLPLYYAHETAELGEGEILGSLIDTEKTKMKIKATETGELIPEDYHGNIVEEEDRFNFNGIFETGEMAQLLLVGATGETLRYPINTVPQLFQAMCVGTFQKEDPRNVDTFINKTGLSGKYQVKLVARDKVFETGVTITA</sequence>
<evidence type="ECO:0000259" key="1">
    <source>
        <dbReference type="Pfam" id="PF17425"/>
    </source>
</evidence>
<organism evidence="2 3">
    <name type="scientific">Desulfitobacterium dehalogenans</name>
    <dbReference type="NCBI Taxonomy" id="36854"/>
    <lineage>
        <taxon>Bacteria</taxon>
        <taxon>Bacillati</taxon>
        <taxon>Bacillota</taxon>
        <taxon>Clostridia</taxon>
        <taxon>Eubacteriales</taxon>
        <taxon>Desulfitobacteriaceae</taxon>
        <taxon>Desulfitobacterium</taxon>
    </lineage>
</organism>
<proteinExistence type="predicted"/>